<proteinExistence type="predicted"/>
<feature type="transmembrane region" description="Helical" evidence="1">
    <location>
        <begin position="134"/>
        <end position="154"/>
    </location>
</feature>
<keyword evidence="1" id="KW-0472">Membrane</keyword>
<reference evidence="2 3" key="1">
    <citation type="journal article" date="2019" name="Int. J. Syst. Evol. Microbiol.">
        <title>The Global Catalogue of Microorganisms (GCM) 10K type strain sequencing project: providing services to taxonomists for standard genome sequencing and annotation.</title>
        <authorList>
            <consortium name="The Broad Institute Genomics Platform"/>
            <consortium name="The Broad Institute Genome Sequencing Center for Infectious Disease"/>
            <person name="Wu L."/>
            <person name="Ma J."/>
        </authorList>
    </citation>
    <scope>NUCLEOTIDE SEQUENCE [LARGE SCALE GENOMIC DNA]</scope>
    <source>
        <strain evidence="2 3">JCM 15608</strain>
    </source>
</reference>
<evidence type="ECO:0000256" key="1">
    <source>
        <dbReference type="SAM" id="Phobius"/>
    </source>
</evidence>
<keyword evidence="3" id="KW-1185">Reference proteome</keyword>
<gene>
    <name evidence="2" type="ORF">GCM10009111_31660</name>
</gene>
<feature type="transmembrane region" description="Helical" evidence="1">
    <location>
        <begin position="102"/>
        <end position="122"/>
    </location>
</feature>
<name>A0ABN1LAJ8_9GAMM</name>
<keyword evidence="1" id="KW-0812">Transmembrane</keyword>
<feature type="transmembrane region" description="Helical" evidence="1">
    <location>
        <begin position="28"/>
        <end position="53"/>
    </location>
</feature>
<protein>
    <submittedName>
        <fullName evidence="2">Uncharacterized protein</fullName>
    </submittedName>
</protein>
<evidence type="ECO:0000313" key="2">
    <source>
        <dbReference type="EMBL" id="GAA0822802.1"/>
    </source>
</evidence>
<dbReference type="Proteomes" id="UP001500021">
    <property type="component" value="Unassembled WGS sequence"/>
</dbReference>
<dbReference type="EMBL" id="BAAAFA010000012">
    <property type="protein sequence ID" value="GAA0822802.1"/>
    <property type="molecule type" value="Genomic_DNA"/>
</dbReference>
<accession>A0ABN1LAJ8</accession>
<sequence length="161" mass="17770">MESQKETLNAKTQVETLDGELSVPVPKWFMVVAIIALLWNLIGVLAFISQITITPELLEQLPPAEQAMYLNMPLWANGAFAVAVFAGTTASFMLLFKMSWAVNLFVGSLIGIVVQMYHAFFIANAFDVFGPSGLIMPIMVTIFALLFLKVAIVARKNNWLS</sequence>
<feature type="transmembrane region" description="Helical" evidence="1">
    <location>
        <begin position="73"/>
        <end position="95"/>
    </location>
</feature>
<keyword evidence="1" id="KW-1133">Transmembrane helix</keyword>
<comment type="caution">
    <text evidence="2">The sequence shown here is derived from an EMBL/GenBank/DDBJ whole genome shotgun (WGS) entry which is preliminary data.</text>
</comment>
<dbReference type="RefSeq" id="WP_343818738.1">
    <property type="nucleotide sequence ID" value="NZ_BAAAFA010000012.1"/>
</dbReference>
<evidence type="ECO:0000313" key="3">
    <source>
        <dbReference type="Proteomes" id="UP001500021"/>
    </source>
</evidence>
<organism evidence="2 3">
    <name type="scientific">Colwellia asteriadis</name>
    <dbReference type="NCBI Taxonomy" id="517723"/>
    <lineage>
        <taxon>Bacteria</taxon>
        <taxon>Pseudomonadati</taxon>
        <taxon>Pseudomonadota</taxon>
        <taxon>Gammaproteobacteria</taxon>
        <taxon>Alteromonadales</taxon>
        <taxon>Colwelliaceae</taxon>
        <taxon>Colwellia</taxon>
    </lineage>
</organism>